<feature type="compositionally biased region" description="Polar residues" evidence="4">
    <location>
        <begin position="1"/>
        <end position="12"/>
    </location>
</feature>
<keyword evidence="2" id="KW-0479">Metal-binding</keyword>
<dbReference type="Pfam" id="PF03936">
    <property type="entry name" value="Terpene_synth_C"/>
    <property type="match status" value="1"/>
</dbReference>
<dbReference type="PANTHER" id="PTHR31225:SF221">
    <property type="entry name" value="(-)-GERMACRENE D SYNTHASE"/>
    <property type="match status" value="1"/>
</dbReference>
<gene>
    <name evidence="6" type="ORF">POM88_000641</name>
</gene>
<feature type="domain" description="Terpene synthase metal-binding" evidence="5">
    <location>
        <begin position="163"/>
        <end position="256"/>
    </location>
</feature>
<reference evidence="6" key="1">
    <citation type="submission" date="2023-02" db="EMBL/GenBank/DDBJ databases">
        <title>Genome of toxic invasive species Heracleum sosnowskyi carries increased number of genes despite the absence of recent whole-genome duplications.</title>
        <authorList>
            <person name="Schelkunov M."/>
            <person name="Shtratnikova V."/>
            <person name="Makarenko M."/>
            <person name="Klepikova A."/>
            <person name="Omelchenko D."/>
            <person name="Novikova G."/>
            <person name="Obukhova E."/>
            <person name="Bogdanov V."/>
            <person name="Penin A."/>
            <person name="Logacheva M."/>
        </authorList>
    </citation>
    <scope>NUCLEOTIDE SEQUENCE</scope>
    <source>
        <strain evidence="6">Hsosn_3</strain>
        <tissue evidence="6">Leaf</tissue>
    </source>
</reference>
<proteinExistence type="predicted"/>
<feature type="region of interest" description="Disordered" evidence="4">
    <location>
        <begin position="1"/>
        <end position="28"/>
    </location>
</feature>
<dbReference type="GO" id="GO:0010333">
    <property type="term" value="F:terpene synthase activity"/>
    <property type="evidence" value="ECO:0007669"/>
    <property type="project" value="InterPro"/>
</dbReference>
<dbReference type="EMBL" id="JAUIZM010000001">
    <property type="protein sequence ID" value="KAK1401036.1"/>
    <property type="molecule type" value="Genomic_DNA"/>
</dbReference>
<dbReference type="AlphaFoldDB" id="A0AAD8JEB1"/>
<dbReference type="SUPFAM" id="SSF48576">
    <property type="entry name" value="Terpenoid synthases"/>
    <property type="match status" value="1"/>
</dbReference>
<dbReference type="Gene3D" id="1.10.600.10">
    <property type="entry name" value="Farnesyl Diphosphate Synthase"/>
    <property type="match status" value="1"/>
</dbReference>
<sequence length="258" mass="28651">MGHGPTTRSPSNAAAKPGTEDASEKEGTYPCIQLGISANPLIELPQAADASNGSMADFFAMRTRQQQEAEKKKSEKEKAEKKKAKKEKDAATTSKKVVTNTVFTDIEEVSVPERMRRKTRMDKVHTRSLHKRLVIGMNEFFQPITENDKVLSELSNFMGTLAKRYMSVALISGAYKMLSVTSLVLMGNVATRDAFDWISKDPLIVKASSVICRLSDDIVGHEFELERPHIPTAVGCFMKEYGVPKETAYDGLHKHIIT</sequence>
<reference evidence="6" key="2">
    <citation type="submission" date="2023-05" db="EMBL/GenBank/DDBJ databases">
        <authorList>
            <person name="Schelkunov M.I."/>
        </authorList>
    </citation>
    <scope>NUCLEOTIDE SEQUENCE</scope>
    <source>
        <strain evidence="6">Hsosn_3</strain>
        <tissue evidence="6">Leaf</tissue>
    </source>
</reference>
<dbReference type="PANTHER" id="PTHR31225">
    <property type="entry name" value="OS04G0344100 PROTEIN-RELATED"/>
    <property type="match status" value="1"/>
</dbReference>
<evidence type="ECO:0000256" key="1">
    <source>
        <dbReference type="ARBA" id="ARBA00001946"/>
    </source>
</evidence>
<evidence type="ECO:0000313" key="6">
    <source>
        <dbReference type="EMBL" id="KAK1401036.1"/>
    </source>
</evidence>
<feature type="compositionally biased region" description="Basic and acidic residues" evidence="4">
    <location>
        <begin position="18"/>
        <end position="27"/>
    </location>
</feature>
<feature type="compositionally biased region" description="Basic and acidic residues" evidence="4">
    <location>
        <begin position="65"/>
        <end position="90"/>
    </location>
</feature>
<dbReference type="Proteomes" id="UP001237642">
    <property type="component" value="Unassembled WGS sequence"/>
</dbReference>
<evidence type="ECO:0000256" key="4">
    <source>
        <dbReference type="SAM" id="MobiDB-lite"/>
    </source>
</evidence>
<protein>
    <recommendedName>
        <fullName evidence="5">Terpene synthase metal-binding domain-containing protein</fullName>
    </recommendedName>
</protein>
<organism evidence="6 7">
    <name type="scientific">Heracleum sosnowskyi</name>
    <dbReference type="NCBI Taxonomy" id="360622"/>
    <lineage>
        <taxon>Eukaryota</taxon>
        <taxon>Viridiplantae</taxon>
        <taxon>Streptophyta</taxon>
        <taxon>Embryophyta</taxon>
        <taxon>Tracheophyta</taxon>
        <taxon>Spermatophyta</taxon>
        <taxon>Magnoliopsida</taxon>
        <taxon>eudicotyledons</taxon>
        <taxon>Gunneridae</taxon>
        <taxon>Pentapetalae</taxon>
        <taxon>asterids</taxon>
        <taxon>campanulids</taxon>
        <taxon>Apiales</taxon>
        <taxon>Apiaceae</taxon>
        <taxon>Apioideae</taxon>
        <taxon>apioid superclade</taxon>
        <taxon>Tordylieae</taxon>
        <taxon>Tordyliinae</taxon>
        <taxon>Heracleum</taxon>
    </lineage>
</organism>
<evidence type="ECO:0000313" key="7">
    <source>
        <dbReference type="Proteomes" id="UP001237642"/>
    </source>
</evidence>
<dbReference type="GO" id="GO:0000287">
    <property type="term" value="F:magnesium ion binding"/>
    <property type="evidence" value="ECO:0007669"/>
    <property type="project" value="InterPro"/>
</dbReference>
<keyword evidence="3" id="KW-0456">Lyase</keyword>
<dbReference type="InterPro" id="IPR005630">
    <property type="entry name" value="Terpene_synthase_metal-bd"/>
</dbReference>
<evidence type="ECO:0000256" key="2">
    <source>
        <dbReference type="ARBA" id="ARBA00022723"/>
    </source>
</evidence>
<dbReference type="InterPro" id="IPR008949">
    <property type="entry name" value="Isoprenoid_synthase_dom_sf"/>
</dbReference>
<dbReference type="InterPro" id="IPR050148">
    <property type="entry name" value="Terpene_synthase-like"/>
</dbReference>
<evidence type="ECO:0000256" key="3">
    <source>
        <dbReference type="ARBA" id="ARBA00023239"/>
    </source>
</evidence>
<name>A0AAD8JEB1_9APIA</name>
<keyword evidence="7" id="KW-1185">Reference proteome</keyword>
<accession>A0AAD8JEB1</accession>
<comment type="caution">
    <text evidence="6">The sequence shown here is derived from an EMBL/GenBank/DDBJ whole genome shotgun (WGS) entry which is preliminary data.</text>
</comment>
<dbReference type="GO" id="GO:0016114">
    <property type="term" value="P:terpenoid biosynthetic process"/>
    <property type="evidence" value="ECO:0007669"/>
    <property type="project" value="InterPro"/>
</dbReference>
<comment type="cofactor">
    <cofactor evidence="1">
        <name>Mg(2+)</name>
        <dbReference type="ChEBI" id="CHEBI:18420"/>
    </cofactor>
</comment>
<feature type="region of interest" description="Disordered" evidence="4">
    <location>
        <begin position="63"/>
        <end position="93"/>
    </location>
</feature>
<evidence type="ECO:0000259" key="5">
    <source>
        <dbReference type="Pfam" id="PF03936"/>
    </source>
</evidence>